<feature type="transmembrane region" description="Helical" evidence="1">
    <location>
        <begin position="18"/>
        <end position="40"/>
    </location>
</feature>
<proteinExistence type="predicted"/>
<accession>A0ABP8E647</accession>
<dbReference type="RefSeq" id="WP_344798198.1">
    <property type="nucleotide sequence ID" value="NZ_BAABAU010000005.1"/>
</dbReference>
<organism evidence="2 3">
    <name type="scientific">Frondihabitans peucedani</name>
    <dbReference type="NCBI Taxonomy" id="598626"/>
    <lineage>
        <taxon>Bacteria</taxon>
        <taxon>Bacillati</taxon>
        <taxon>Actinomycetota</taxon>
        <taxon>Actinomycetes</taxon>
        <taxon>Micrococcales</taxon>
        <taxon>Microbacteriaceae</taxon>
        <taxon>Frondihabitans</taxon>
    </lineage>
</organism>
<gene>
    <name evidence="2" type="ORF">GCM10022256_32850</name>
</gene>
<protein>
    <recommendedName>
        <fullName evidence="4">Bacterial Pleckstrin homology domain-containing protein</fullName>
    </recommendedName>
</protein>
<feature type="transmembrane region" description="Helical" evidence="1">
    <location>
        <begin position="46"/>
        <end position="64"/>
    </location>
</feature>
<keyword evidence="1" id="KW-1133">Transmembrane helix</keyword>
<comment type="caution">
    <text evidence="2">The sequence shown here is derived from an EMBL/GenBank/DDBJ whole genome shotgun (WGS) entry which is preliminary data.</text>
</comment>
<evidence type="ECO:0000256" key="1">
    <source>
        <dbReference type="SAM" id="Phobius"/>
    </source>
</evidence>
<dbReference type="Proteomes" id="UP001501594">
    <property type="component" value="Unassembled WGS sequence"/>
</dbReference>
<evidence type="ECO:0000313" key="2">
    <source>
        <dbReference type="EMBL" id="GAA4267673.1"/>
    </source>
</evidence>
<dbReference type="EMBL" id="BAABAU010000005">
    <property type="protein sequence ID" value="GAA4267673.1"/>
    <property type="molecule type" value="Genomic_DNA"/>
</dbReference>
<keyword evidence="1" id="KW-0812">Transmembrane</keyword>
<keyword evidence="1" id="KW-0472">Membrane</keyword>
<name>A0ABP8E647_9MICO</name>
<reference evidence="3" key="1">
    <citation type="journal article" date="2019" name="Int. J. Syst. Evol. Microbiol.">
        <title>The Global Catalogue of Microorganisms (GCM) 10K type strain sequencing project: providing services to taxonomists for standard genome sequencing and annotation.</title>
        <authorList>
            <consortium name="The Broad Institute Genomics Platform"/>
            <consortium name="The Broad Institute Genome Sequencing Center for Infectious Disease"/>
            <person name="Wu L."/>
            <person name="Ma J."/>
        </authorList>
    </citation>
    <scope>NUCLEOTIDE SEQUENCE [LARGE SCALE GENOMIC DNA]</scope>
    <source>
        <strain evidence="3">JCM 17442</strain>
    </source>
</reference>
<keyword evidence="3" id="KW-1185">Reference proteome</keyword>
<evidence type="ECO:0000313" key="3">
    <source>
        <dbReference type="Proteomes" id="UP001501594"/>
    </source>
</evidence>
<sequence>MTAQDPAPVFTTEASSRVLLVSAVVLGAASAAVLVFWLVARPGVDFLVLLLGLVFALLSCLAPARVRVTAGPAGLVVESVPLGFALAQYGLDEIADARVEPVSLRSWVGWGFRFTAGGSGVILRGGPALVLELISGKTFTVTLPGADAEAALTALEDAADAARP</sequence>
<evidence type="ECO:0008006" key="4">
    <source>
        <dbReference type="Google" id="ProtNLM"/>
    </source>
</evidence>